<evidence type="ECO:0000313" key="1">
    <source>
        <dbReference type="EMBL" id="CAH8354273.1"/>
    </source>
</evidence>
<dbReference type="EMBL" id="CAKOAT010190266">
    <property type="protein sequence ID" value="CAH8354273.1"/>
    <property type="molecule type" value="Genomic_DNA"/>
</dbReference>
<gene>
    <name evidence="1" type="ORF">ERUC_LOCUS20028</name>
</gene>
<dbReference type="Proteomes" id="UP001642260">
    <property type="component" value="Unassembled WGS sequence"/>
</dbReference>
<proteinExistence type="predicted"/>
<organism evidence="1 2">
    <name type="scientific">Eruca vesicaria subsp. sativa</name>
    <name type="common">Garden rocket</name>
    <name type="synonym">Eruca sativa</name>
    <dbReference type="NCBI Taxonomy" id="29727"/>
    <lineage>
        <taxon>Eukaryota</taxon>
        <taxon>Viridiplantae</taxon>
        <taxon>Streptophyta</taxon>
        <taxon>Embryophyta</taxon>
        <taxon>Tracheophyta</taxon>
        <taxon>Spermatophyta</taxon>
        <taxon>Magnoliopsida</taxon>
        <taxon>eudicotyledons</taxon>
        <taxon>Gunneridae</taxon>
        <taxon>Pentapetalae</taxon>
        <taxon>rosids</taxon>
        <taxon>malvids</taxon>
        <taxon>Brassicales</taxon>
        <taxon>Brassicaceae</taxon>
        <taxon>Brassiceae</taxon>
        <taxon>Eruca</taxon>
    </lineage>
</organism>
<keyword evidence="2" id="KW-1185">Reference proteome</keyword>
<dbReference type="AlphaFoldDB" id="A0ABC8KF05"/>
<evidence type="ECO:0000313" key="2">
    <source>
        <dbReference type="Proteomes" id="UP001642260"/>
    </source>
</evidence>
<protein>
    <submittedName>
        <fullName evidence="1">Uncharacterized protein</fullName>
    </submittedName>
</protein>
<name>A0ABC8KF05_ERUVS</name>
<accession>A0ABC8KF05</accession>
<sequence>MLKLMEVVLDPQGERNNQEAISRDDIIVVLGLFPEQNVSYTCLVSVVDNARCLQIVWVVLAVEAKKTS</sequence>
<reference evidence="1 2" key="1">
    <citation type="submission" date="2022-03" db="EMBL/GenBank/DDBJ databases">
        <authorList>
            <person name="Macdonald S."/>
            <person name="Ahmed S."/>
            <person name="Newling K."/>
        </authorList>
    </citation>
    <scope>NUCLEOTIDE SEQUENCE [LARGE SCALE GENOMIC DNA]</scope>
</reference>
<comment type="caution">
    <text evidence="1">The sequence shown here is derived from an EMBL/GenBank/DDBJ whole genome shotgun (WGS) entry which is preliminary data.</text>
</comment>